<feature type="domain" description="DUF4422" evidence="1">
    <location>
        <begin position="4"/>
        <end position="219"/>
    </location>
</feature>
<dbReference type="eggNOG" id="COG1442">
    <property type="taxonomic scope" value="Bacteria"/>
</dbReference>
<dbReference type="InterPro" id="IPR025536">
    <property type="entry name" value="DUF4422"/>
</dbReference>
<dbReference type="Proteomes" id="UP000051820">
    <property type="component" value="Unassembled WGS sequence"/>
</dbReference>
<comment type="caution">
    <text evidence="2">The sequence shown here is derived from an EMBL/GenBank/DDBJ whole genome shotgun (WGS) entry which is preliminary data.</text>
</comment>
<keyword evidence="2" id="KW-0808">Transferase</keyword>
<protein>
    <submittedName>
        <fullName evidence="2">Glycosyltransferase</fullName>
    </submittedName>
</protein>
<dbReference type="AlphaFoldDB" id="A0A0R1WGX1"/>
<reference evidence="2 3" key="1">
    <citation type="journal article" date="2015" name="Genome Announc.">
        <title>Expanding the biotechnology potential of lactobacilli through comparative genomics of 213 strains and associated genera.</title>
        <authorList>
            <person name="Sun Z."/>
            <person name="Harris H.M."/>
            <person name="McCann A."/>
            <person name="Guo C."/>
            <person name="Argimon S."/>
            <person name="Zhang W."/>
            <person name="Yang X."/>
            <person name="Jeffery I.B."/>
            <person name="Cooney J.C."/>
            <person name="Kagawa T.F."/>
            <person name="Liu W."/>
            <person name="Song Y."/>
            <person name="Salvetti E."/>
            <person name="Wrobel A."/>
            <person name="Rasinkangas P."/>
            <person name="Parkhill J."/>
            <person name="Rea M.C."/>
            <person name="O'Sullivan O."/>
            <person name="Ritari J."/>
            <person name="Douillard F.P."/>
            <person name="Paul Ross R."/>
            <person name="Yang R."/>
            <person name="Briner A.E."/>
            <person name="Felis G.E."/>
            <person name="de Vos W.M."/>
            <person name="Barrangou R."/>
            <person name="Klaenhammer T.R."/>
            <person name="Caufield P.W."/>
            <person name="Cui Y."/>
            <person name="Zhang H."/>
            <person name="O'Toole P.W."/>
        </authorList>
    </citation>
    <scope>NUCLEOTIDE SEQUENCE [LARGE SCALE GENOMIC DNA]</scope>
    <source>
        <strain evidence="2 3">DSM 5007</strain>
    </source>
</reference>
<evidence type="ECO:0000313" key="2">
    <source>
        <dbReference type="EMBL" id="KRM13276.1"/>
    </source>
</evidence>
<dbReference type="RefSeq" id="WP_010621723.1">
    <property type="nucleotide sequence ID" value="NZ_AZGF01000002.1"/>
</dbReference>
<dbReference type="OrthoDB" id="9798746at2"/>
<dbReference type="EMBL" id="AZGF01000002">
    <property type="protein sequence ID" value="KRM13276.1"/>
    <property type="molecule type" value="Genomic_DNA"/>
</dbReference>
<evidence type="ECO:0000259" key="1">
    <source>
        <dbReference type="Pfam" id="PF14393"/>
    </source>
</evidence>
<sequence length="255" mass="30620">MDIKILVAAHKEYEMPKDTNLYVPVFVGKALHPGVTFEGYTGDDTGQNISIKNGSYNELTAIYWAWKNLSADAIGLDHYRRYLSLNRKKEIDLALTKEQVENLFDQTDIIVPQKRKYYIQSNYDHYIHAHHREPLDETRDVIKEMYPDYLKSYDRIMKRTSAHMFNMFIMRYDKFDEYCSWMFDVLNLVEKRTNISDYSVYEKRVYGFISELLLDVWLDYTGYSYKEVYFVHMESQQWIKKGLSFVLRMFKKPEK</sequence>
<organism evidence="2 3">
    <name type="scientific">Paucilactobacillus suebicus DSM 5007 = KCTC 3549</name>
    <dbReference type="NCBI Taxonomy" id="1423807"/>
    <lineage>
        <taxon>Bacteria</taxon>
        <taxon>Bacillati</taxon>
        <taxon>Bacillota</taxon>
        <taxon>Bacilli</taxon>
        <taxon>Lactobacillales</taxon>
        <taxon>Lactobacillaceae</taxon>
        <taxon>Paucilactobacillus</taxon>
    </lineage>
</organism>
<accession>A0A0R1WGX1</accession>
<dbReference type="GO" id="GO:0016740">
    <property type="term" value="F:transferase activity"/>
    <property type="evidence" value="ECO:0007669"/>
    <property type="project" value="UniProtKB-KW"/>
</dbReference>
<name>A0A0R1WGX1_9LACO</name>
<dbReference type="Pfam" id="PF14393">
    <property type="entry name" value="DUF4422"/>
    <property type="match status" value="1"/>
</dbReference>
<dbReference type="STRING" id="1423807.FD16_GL000750"/>
<keyword evidence="3" id="KW-1185">Reference proteome</keyword>
<dbReference type="PATRIC" id="fig|1423807.3.peg.761"/>
<gene>
    <name evidence="2" type="ORF">FD16_GL000750</name>
</gene>
<proteinExistence type="predicted"/>
<evidence type="ECO:0000313" key="3">
    <source>
        <dbReference type="Proteomes" id="UP000051820"/>
    </source>
</evidence>